<comment type="similarity">
    <text evidence="2 13">Belongs to the GHMP kinase family. Mevalonate kinase subfamily.</text>
</comment>
<dbReference type="PIRSF" id="PIRSF017288">
    <property type="entry name" value="PMK_GHMP_euk"/>
    <property type="match status" value="1"/>
</dbReference>
<evidence type="ECO:0000256" key="1">
    <source>
        <dbReference type="ARBA" id="ARBA00005017"/>
    </source>
</evidence>
<keyword evidence="6" id="KW-0547">Nucleotide-binding</keyword>
<evidence type="ECO:0000256" key="9">
    <source>
        <dbReference type="ARBA" id="ARBA00022955"/>
    </source>
</evidence>
<accession>A0A9N9DXS5</accession>
<dbReference type="EMBL" id="CAJVPV010011007">
    <property type="protein sequence ID" value="CAG8656920.1"/>
    <property type="molecule type" value="Genomic_DNA"/>
</dbReference>
<keyword evidence="4 13" id="KW-0444">Lipid biosynthesis</keyword>
<evidence type="ECO:0000256" key="4">
    <source>
        <dbReference type="ARBA" id="ARBA00022516"/>
    </source>
</evidence>
<comment type="catalytic activity">
    <reaction evidence="12">
        <text>(R)-5-phosphomevalonate + ATP = (R)-5-diphosphomevalonate + ADP</text>
        <dbReference type="Rhea" id="RHEA:16341"/>
        <dbReference type="ChEBI" id="CHEBI:30616"/>
        <dbReference type="ChEBI" id="CHEBI:57557"/>
        <dbReference type="ChEBI" id="CHEBI:58146"/>
        <dbReference type="ChEBI" id="CHEBI:456216"/>
        <dbReference type="EC" id="2.7.4.2"/>
    </reaction>
    <physiologicalReaction direction="left-to-right" evidence="12">
        <dbReference type="Rhea" id="RHEA:16342"/>
    </physiologicalReaction>
</comment>
<evidence type="ECO:0000256" key="12">
    <source>
        <dbReference type="ARBA" id="ARBA00029326"/>
    </source>
</evidence>
<dbReference type="InterPro" id="IPR020568">
    <property type="entry name" value="Ribosomal_Su5_D2-typ_SF"/>
</dbReference>
<dbReference type="InterPro" id="IPR006204">
    <property type="entry name" value="GHMP_kinase_N_dom"/>
</dbReference>
<dbReference type="InterPro" id="IPR016005">
    <property type="entry name" value="Erg8"/>
</dbReference>
<dbReference type="GO" id="GO:0010142">
    <property type="term" value="P:farnesyl diphosphate biosynthetic process, mevalonate pathway"/>
    <property type="evidence" value="ECO:0007669"/>
    <property type="project" value="TreeGrafter"/>
</dbReference>
<keyword evidence="8" id="KW-0067">ATP-binding</keyword>
<gene>
    <name evidence="15" type="ORF">AMORRO_LOCUS10229</name>
</gene>
<keyword evidence="11 13" id="KW-0753">Steroid metabolism</keyword>
<organism evidence="15 16">
    <name type="scientific">Acaulospora morrowiae</name>
    <dbReference type="NCBI Taxonomy" id="94023"/>
    <lineage>
        <taxon>Eukaryota</taxon>
        <taxon>Fungi</taxon>
        <taxon>Fungi incertae sedis</taxon>
        <taxon>Mucoromycota</taxon>
        <taxon>Glomeromycotina</taxon>
        <taxon>Glomeromycetes</taxon>
        <taxon>Diversisporales</taxon>
        <taxon>Acaulosporaceae</taxon>
        <taxon>Acaulospora</taxon>
    </lineage>
</organism>
<dbReference type="NCBIfam" id="TIGR01219">
    <property type="entry name" value="Pmev_kin_ERG8"/>
    <property type="match status" value="1"/>
</dbReference>
<dbReference type="InterPro" id="IPR014721">
    <property type="entry name" value="Ribsml_uS5_D2-typ_fold_subgr"/>
</dbReference>
<dbReference type="SUPFAM" id="SSF54211">
    <property type="entry name" value="Ribosomal protein S5 domain 2-like"/>
    <property type="match status" value="1"/>
</dbReference>
<keyword evidence="7 13" id="KW-0418">Kinase</keyword>
<keyword evidence="10 13" id="KW-0443">Lipid metabolism</keyword>
<evidence type="ECO:0000313" key="15">
    <source>
        <dbReference type="EMBL" id="CAG8656920.1"/>
    </source>
</evidence>
<evidence type="ECO:0000256" key="5">
    <source>
        <dbReference type="ARBA" id="ARBA00022679"/>
    </source>
</evidence>
<evidence type="ECO:0000256" key="10">
    <source>
        <dbReference type="ARBA" id="ARBA00023098"/>
    </source>
</evidence>
<evidence type="ECO:0000256" key="13">
    <source>
        <dbReference type="PIRNR" id="PIRNR017288"/>
    </source>
</evidence>
<evidence type="ECO:0000259" key="14">
    <source>
        <dbReference type="Pfam" id="PF00288"/>
    </source>
</evidence>
<feature type="domain" description="GHMP kinase N-terminal" evidence="14">
    <location>
        <begin position="160"/>
        <end position="223"/>
    </location>
</feature>
<keyword evidence="9 13" id="KW-0752">Steroid biosynthesis</keyword>
<sequence>MSSSTVTVVSAPGKVLIIGGYLILDRSYQGLTIGTDARFYTIVKPGNKCSKITVHSPQFNDAAWEYRVNDACQVEAINEDNRNSFVEITVKYTLSVIANRIPKQKFNEIINQGLDIYIAGSNDFYSQRKQLEILKLPLNTSSLRLLTPFNKNDINLKQVHKTGLGSSAALITSLVAALLIHFQCIDNIGNQQKTLIHNVAQMCHCLAQGKIGSGFDVSAAVWGSHVYKRFSPDILNPVIQDENNVDGATIDNIVDPSTSNWDNEVVPTALPPRFTLVIADVDIGSNTPKLVGKVLAWRKANPEQAKALWDTLASHNSMVIDGLRELRSEYENNKSEYEKAIELCSEVKGSEWATLAEQKTLHSNIINGLIKIFQSFQKVRQFLREMSTLSGAPIEPPVQTKLLDACTEIPGVIMAGVPGAGGFDAIFCIGIGNKFVENVENLWLNWKEMNVGPLLANESSEGLKIENLDSVKGLATILT</sequence>
<evidence type="ECO:0000256" key="6">
    <source>
        <dbReference type="ARBA" id="ARBA00022741"/>
    </source>
</evidence>
<proteinExistence type="inferred from homology"/>
<keyword evidence="5 13" id="KW-0808">Transferase</keyword>
<dbReference type="GO" id="GO:0004631">
    <property type="term" value="F:phosphomevalonate kinase activity"/>
    <property type="evidence" value="ECO:0007669"/>
    <property type="project" value="UniProtKB-UniRule"/>
</dbReference>
<dbReference type="GO" id="GO:0005777">
    <property type="term" value="C:peroxisome"/>
    <property type="evidence" value="ECO:0007669"/>
    <property type="project" value="TreeGrafter"/>
</dbReference>
<dbReference type="PANTHER" id="PTHR31814:SF2">
    <property type="entry name" value="PHOSPHOMEVALONATE KINASE"/>
    <property type="match status" value="1"/>
</dbReference>
<dbReference type="InterPro" id="IPR035102">
    <property type="entry name" value="Phosphomevalonate_kinase"/>
</dbReference>
<dbReference type="PANTHER" id="PTHR31814">
    <property type="match status" value="1"/>
</dbReference>
<dbReference type="Gene3D" id="3.30.70.890">
    <property type="entry name" value="GHMP kinase, C-terminal domain"/>
    <property type="match status" value="1"/>
</dbReference>
<dbReference type="Proteomes" id="UP000789342">
    <property type="component" value="Unassembled WGS sequence"/>
</dbReference>
<dbReference type="Gene3D" id="3.30.230.10">
    <property type="match status" value="1"/>
</dbReference>
<evidence type="ECO:0000256" key="11">
    <source>
        <dbReference type="ARBA" id="ARBA00023221"/>
    </source>
</evidence>
<name>A0A9N9DXS5_9GLOM</name>
<comment type="caution">
    <text evidence="15">The sequence shown here is derived from an EMBL/GenBank/DDBJ whole genome shotgun (WGS) entry which is preliminary data.</text>
</comment>
<dbReference type="GO" id="GO:0006696">
    <property type="term" value="P:ergosterol biosynthetic process"/>
    <property type="evidence" value="ECO:0007669"/>
    <property type="project" value="TreeGrafter"/>
</dbReference>
<dbReference type="EC" id="2.7.4.2" evidence="3 13"/>
<evidence type="ECO:0000256" key="8">
    <source>
        <dbReference type="ARBA" id="ARBA00022840"/>
    </source>
</evidence>
<dbReference type="Pfam" id="PF00288">
    <property type="entry name" value="GHMP_kinases_N"/>
    <property type="match status" value="1"/>
</dbReference>
<protein>
    <recommendedName>
        <fullName evidence="3 13">Phosphomevalonate kinase</fullName>
        <ecNumber evidence="3 13">2.7.4.2</ecNumber>
    </recommendedName>
</protein>
<dbReference type="InterPro" id="IPR036554">
    <property type="entry name" value="GHMP_kinase_C_sf"/>
</dbReference>
<evidence type="ECO:0000256" key="2">
    <source>
        <dbReference type="ARBA" id="ARBA00006495"/>
    </source>
</evidence>
<dbReference type="GO" id="GO:0005524">
    <property type="term" value="F:ATP binding"/>
    <property type="evidence" value="ECO:0007669"/>
    <property type="project" value="UniProtKB-UniRule"/>
</dbReference>
<comment type="pathway">
    <text evidence="1 13">Isoprenoid biosynthesis; isopentenyl diphosphate biosynthesis via mevalonate pathway; isopentenyl diphosphate from (R)-mevalonate: step 2/3.</text>
</comment>
<evidence type="ECO:0000313" key="16">
    <source>
        <dbReference type="Proteomes" id="UP000789342"/>
    </source>
</evidence>
<dbReference type="OrthoDB" id="10262935at2759"/>
<evidence type="ECO:0000256" key="3">
    <source>
        <dbReference type="ARBA" id="ARBA00012958"/>
    </source>
</evidence>
<keyword evidence="16" id="KW-1185">Reference proteome</keyword>
<reference evidence="15" key="1">
    <citation type="submission" date="2021-06" db="EMBL/GenBank/DDBJ databases">
        <authorList>
            <person name="Kallberg Y."/>
            <person name="Tangrot J."/>
            <person name="Rosling A."/>
        </authorList>
    </citation>
    <scope>NUCLEOTIDE SEQUENCE</scope>
    <source>
        <strain evidence="15">CL551</strain>
    </source>
</reference>
<dbReference type="GO" id="GO:0019287">
    <property type="term" value="P:isopentenyl diphosphate biosynthetic process, mevalonate pathway"/>
    <property type="evidence" value="ECO:0007669"/>
    <property type="project" value="UniProtKB-UniRule"/>
</dbReference>
<dbReference type="AlphaFoldDB" id="A0A9N9DXS5"/>
<evidence type="ECO:0000256" key="7">
    <source>
        <dbReference type="ARBA" id="ARBA00022777"/>
    </source>
</evidence>